<organism evidence="2 3">
    <name type="scientific">Candidatus Enterocloster excrementipullorum</name>
    <dbReference type="NCBI Taxonomy" id="2838559"/>
    <lineage>
        <taxon>Bacteria</taxon>
        <taxon>Bacillati</taxon>
        <taxon>Bacillota</taxon>
        <taxon>Clostridia</taxon>
        <taxon>Lachnospirales</taxon>
        <taxon>Lachnospiraceae</taxon>
        <taxon>Enterocloster</taxon>
    </lineage>
</organism>
<name>A0A9D2SHM9_9FIRM</name>
<feature type="transmembrane region" description="Helical" evidence="1">
    <location>
        <begin position="65"/>
        <end position="88"/>
    </location>
</feature>
<accession>A0A9D2SHM9</accession>
<dbReference type="Proteomes" id="UP000823910">
    <property type="component" value="Unassembled WGS sequence"/>
</dbReference>
<sequence>MESKNSSKTRFYLKWPWNVAVYIVLAVILRVFSIPLILLIMWWNKRQQPNEPAEGYCLQRTRGRLRGLIPAGIFLLVGGIFLCFFFMGLSLPEEVARLNEESRHAYQFSPFLGAGAAAAGLFLAYRSLRDALFPEKSALAQSIRSQLPHPDEAPPVEKLFAMVDQDLRENGEWCGKIGIGKEWVLGDEVSRISRIRGVFGRNERKTSHSGKRTHVTNIYEVWIVDDRQQQQVTSLKSKQELNDALDCLRRRAPSAVFGDYNSKEYADLVYTKDERQQYAQERAYRQRKALQEEQERLKQKHLSQNQVLTLPDGSVTSRVTWDSIRQLLLRPSQTGEAGPFQLVPSVPFRGEGHVFSRLVCLPGGQQELTRIFLEEYSGAPRIPGQYAWIRDVTAGEAEEVLRGWLQGKIPYLGNWVQMERAGLTWQQASARRNISYPPQPHTDWPWILTVGGYTAGTPAWQDIEKELRELNQGEDSFLILEQKDPQNPKDYWFIQCAAVRKGSDQGKYSVEIGASVPGGAQLWERIVPNVQEVIQYFFDAYQKGQVDVSGFRETGF</sequence>
<proteinExistence type="predicted"/>
<keyword evidence="1" id="KW-1133">Transmembrane helix</keyword>
<comment type="caution">
    <text evidence="2">The sequence shown here is derived from an EMBL/GenBank/DDBJ whole genome shotgun (WGS) entry which is preliminary data.</text>
</comment>
<feature type="transmembrane region" description="Helical" evidence="1">
    <location>
        <begin position="20"/>
        <end position="44"/>
    </location>
</feature>
<evidence type="ECO:0000313" key="2">
    <source>
        <dbReference type="EMBL" id="HJC06560.1"/>
    </source>
</evidence>
<protein>
    <submittedName>
        <fullName evidence="2">Uncharacterized protein</fullName>
    </submittedName>
</protein>
<evidence type="ECO:0000313" key="3">
    <source>
        <dbReference type="Proteomes" id="UP000823910"/>
    </source>
</evidence>
<evidence type="ECO:0000256" key="1">
    <source>
        <dbReference type="SAM" id="Phobius"/>
    </source>
</evidence>
<reference evidence="2" key="2">
    <citation type="submission" date="2021-04" db="EMBL/GenBank/DDBJ databases">
        <authorList>
            <person name="Gilroy R."/>
        </authorList>
    </citation>
    <scope>NUCLEOTIDE SEQUENCE</scope>
    <source>
        <strain evidence="2">CHK180-15479</strain>
    </source>
</reference>
<dbReference type="AlphaFoldDB" id="A0A9D2SHM9"/>
<keyword evidence="1" id="KW-0812">Transmembrane</keyword>
<dbReference type="EMBL" id="DWWT01000053">
    <property type="protein sequence ID" value="HJC06560.1"/>
    <property type="molecule type" value="Genomic_DNA"/>
</dbReference>
<reference evidence="2" key="1">
    <citation type="journal article" date="2021" name="PeerJ">
        <title>Extensive microbial diversity within the chicken gut microbiome revealed by metagenomics and culture.</title>
        <authorList>
            <person name="Gilroy R."/>
            <person name="Ravi A."/>
            <person name="Getino M."/>
            <person name="Pursley I."/>
            <person name="Horton D.L."/>
            <person name="Alikhan N.F."/>
            <person name="Baker D."/>
            <person name="Gharbi K."/>
            <person name="Hall N."/>
            <person name="Watson M."/>
            <person name="Adriaenssens E.M."/>
            <person name="Foster-Nyarko E."/>
            <person name="Jarju S."/>
            <person name="Secka A."/>
            <person name="Antonio M."/>
            <person name="Oren A."/>
            <person name="Chaudhuri R.R."/>
            <person name="La Ragione R."/>
            <person name="Hildebrand F."/>
            <person name="Pallen M.J."/>
        </authorList>
    </citation>
    <scope>NUCLEOTIDE SEQUENCE</scope>
    <source>
        <strain evidence="2">CHK180-15479</strain>
    </source>
</reference>
<gene>
    <name evidence="2" type="ORF">H9704_10480</name>
</gene>
<keyword evidence="1" id="KW-0472">Membrane</keyword>